<keyword evidence="2" id="KW-1185">Reference proteome</keyword>
<protein>
    <submittedName>
        <fullName evidence="1">Uncharacterized protein</fullName>
    </submittedName>
</protein>
<dbReference type="EMBL" id="PVZG01000017">
    <property type="protein sequence ID" value="PRY22436.1"/>
    <property type="molecule type" value="Genomic_DNA"/>
</dbReference>
<comment type="caution">
    <text evidence="1">The sequence shown here is derived from an EMBL/GenBank/DDBJ whole genome shotgun (WGS) entry which is preliminary data.</text>
</comment>
<dbReference type="Proteomes" id="UP000239209">
    <property type="component" value="Unassembled WGS sequence"/>
</dbReference>
<dbReference type="RefSeq" id="WP_106129984.1">
    <property type="nucleotide sequence ID" value="NZ_PVZG01000017.1"/>
</dbReference>
<evidence type="ECO:0000313" key="2">
    <source>
        <dbReference type="Proteomes" id="UP000239209"/>
    </source>
</evidence>
<dbReference type="OrthoDB" id="3297769at2"/>
<reference evidence="1 2" key="1">
    <citation type="submission" date="2018-03" db="EMBL/GenBank/DDBJ databases">
        <title>Genomic Encyclopedia of Archaeal and Bacterial Type Strains, Phase II (KMG-II): from individual species to whole genera.</title>
        <authorList>
            <person name="Goeker M."/>
        </authorList>
    </citation>
    <scope>NUCLEOTIDE SEQUENCE [LARGE SCALE GENOMIC DNA]</scope>
    <source>
        <strain evidence="1 2">DSM 45348</strain>
    </source>
</reference>
<accession>A0A2T0RML1</accession>
<organism evidence="1 2">
    <name type="scientific">Pseudosporangium ferrugineum</name>
    <dbReference type="NCBI Taxonomy" id="439699"/>
    <lineage>
        <taxon>Bacteria</taxon>
        <taxon>Bacillati</taxon>
        <taxon>Actinomycetota</taxon>
        <taxon>Actinomycetes</taxon>
        <taxon>Micromonosporales</taxon>
        <taxon>Micromonosporaceae</taxon>
        <taxon>Pseudosporangium</taxon>
    </lineage>
</organism>
<dbReference type="AlphaFoldDB" id="A0A2T0RML1"/>
<sequence>MSDVEEDFAAPGPLATHYLTTLEEAVEHLRAADLLGFGVQLRSYLETTDGESFTERWKFEIFAESPVEQLEAETEE</sequence>
<gene>
    <name evidence="1" type="ORF">CLV70_117140</name>
</gene>
<evidence type="ECO:0000313" key="1">
    <source>
        <dbReference type="EMBL" id="PRY22436.1"/>
    </source>
</evidence>
<proteinExistence type="predicted"/>
<name>A0A2T0RML1_9ACTN</name>